<evidence type="ECO:0000256" key="1">
    <source>
        <dbReference type="SAM" id="SignalP"/>
    </source>
</evidence>
<feature type="chain" id="PRO_5034114522" evidence="1">
    <location>
        <begin position="17"/>
        <end position="100"/>
    </location>
</feature>
<evidence type="ECO:0000313" key="3">
    <source>
        <dbReference type="RefSeq" id="XP_022308838.1"/>
    </source>
</evidence>
<sequence length="100" mass="11208">MKTLLCLATLVVLVAADQFLLDLSQNSAIMKQGDICYFWRLNDHEIESVQSPTGIYEIETRFRHLVSVHTKFGTVGDLSVYSNEVQTLCTGATLSSYSHH</sequence>
<gene>
    <name evidence="3" type="primary">LOC111114703</name>
</gene>
<evidence type="ECO:0000313" key="2">
    <source>
        <dbReference type="Proteomes" id="UP000694844"/>
    </source>
</evidence>
<dbReference type="RefSeq" id="XP_022308838.1">
    <property type="nucleotide sequence ID" value="XM_022453130.1"/>
</dbReference>
<name>A0A8B8BZL9_CRAVI</name>
<keyword evidence="2" id="KW-1185">Reference proteome</keyword>
<dbReference type="GeneID" id="111114703"/>
<accession>A0A8B8BZL9</accession>
<protein>
    <submittedName>
        <fullName evidence="3">Uncharacterized protein LOC111114703</fullName>
    </submittedName>
</protein>
<reference evidence="3" key="1">
    <citation type="submission" date="2025-08" db="UniProtKB">
        <authorList>
            <consortium name="RefSeq"/>
        </authorList>
    </citation>
    <scope>IDENTIFICATION</scope>
    <source>
        <tissue evidence="3">Whole sample</tissue>
    </source>
</reference>
<feature type="signal peptide" evidence="1">
    <location>
        <begin position="1"/>
        <end position="16"/>
    </location>
</feature>
<keyword evidence="1" id="KW-0732">Signal</keyword>
<dbReference type="OrthoDB" id="6132262at2759"/>
<proteinExistence type="predicted"/>
<dbReference type="Proteomes" id="UP000694844">
    <property type="component" value="Chromosome 9"/>
</dbReference>
<dbReference type="KEGG" id="cvn:111114703"/>
<dbReference type="AlphaFoldDB" id="A0A8B8BZL9"/>
<organism evidence="2 3">
    <name type="scientific">Crassostrea virginica</name>
    <name type="common">Eastern oyster</name>
    <dbReference type="NCBI Taxonomy" id="6565"/>
    <lineage>
        <taxon>Eukaryota</taxon>
        <taxon>Metazoa</taxon>
        <taxon>Spiralia</taxon>
        <taxon>Lophotrochozoa</taxon>
        <taxon>Mollusca</taxon>
        <taxon>Bivalvia</taxon>
        <taxon>Autobranchia</taxon>
        <taxon>Pteriomorphia</taxon>
        <taxon>Ostreida</taxon>
        <taxon>Ostreoidea</taxon>
        <taxon>Ostreidae</taxon>
        <taxon>Crassostrea</taxon>
    </lineage>
</organism>